<feature type="compositionally biased region" description="Basic and acidic residues" evidence="9">
    <location>
        <begin position="1337"/>
        <end position="1349"/>
    </location>
</feature>
<dbReference type="InterPro" id="IPR045326">
    <property type="entry name" value="ATG17-like_dom"/>
</dbReference>
<dbReference type="InterPro" id="IPR019460">
    <property type="entry name" value="Atg11_C"/>
</dbReference>
<reference evidence="12 13" key="1">
    <citation type="submission" date="2015-01" db="EMBL/GenBank/DDBJ databases">
        <title>The Genome Sequence of Capronia semiimmersa CBS27337.</title>
        <authorList>
            <consortium name="The Broad Institute Genomics Platform"/>
            <person name="Cuomo C."/>
            <person name="de Hoog S."/>
            <person name="Gorbushina A."/>
            <person name="Stielow B."/>
            <person name="Teixiera M."/>
            <person name="Abouelleil A."/>
            <person name="Chapman S.B."/>
            <person name="Priest M."/>
            <person name="Young S.K."/>
            <person name="Wortman J."/>
            <person name="Nusbaum C."/>
            <person name="Birren B."/>
        </authorList>
    </citation>
    <scope>NUCLEOTIDE SEQUENCE [LARGE SCALE GENOMIC DNA]</scope>
    <source>
        <strain evidence="12 13">CBS 27337</strain>
    </source>
</reference>
<feature type="compositionally biased region" description="Basic and acidic residues" evidence="9">
    <location>
        <begin position="1400"/>
        <end position="1412"/>
    </location>
</feature>
<keyword evidence="4 7" id="KW-0653">Protein transport</keyword>
<feature type="region of interest" description="Disordered" evidence="9">
    <location>
        <begin position="1447"/>
        <end position="1528"/>
    </location>
</feature>
<dbReference type="PANTHER" id="PTHR13222">
    <property type="entry name" value="RB1-INDUCIBLE COILED-COIL"/>
    <property type="match status" value="1"/>
</dbReference>
<evidence type="ECO:0000256" key="3">
    <source>
        <dbReference type="ARBA" id="ARBA00022448"/>
    </source>
</evidence>
<comment type="subcellular location">
    <subcellularLocation>
        <location evidence="7">Preautophagosomal structure membrane</location>
        <topology evidence="7">Peripheral membrane protein</topology>
    </subcellularLocation>
    <subcellularLocation>
        <location evidence="7">Vacuole membrane</location>
        <topology evidence="7">Peripheral membrane protein</topology>
    </subcellularLocation>
    <text evidence="7">During pexophagy, accumulates in the vacuolar membrane region, where the peroxisomes contact the vacuole.</text>
</comment>
<feature type="region of interest" description="Disordered" evidence="9">
    <location>
        <begin position="1262"/>
        <end position="1433"/>
    </location>
</feature>
<dbReference type="HOGENOM" id="CLU_002803_1_0_1"/>
<dbReference type="GO" id="GO:0061709">
    <property type="term" value="P:reticulophagy"/>
    <property type="evidence" value="ECO:0007669"/>
    <property type="project" value="TreeGrafter"/>
</dbReference>
<protein>
    <recommendedName>
        <fullName evidence="2 7">Autophagy-related protein 11</fullName>
    </recommendedName>
</protein>
<dbReference type="PANTHER" id="PTHR13222:SF1">
    <property type="entry name" value="RB1-INDUCIBLE COILED-COIL PROTEIN 1"/>
    <property type="match status" value="1"/>
</dbReference>
<dbReference type="GO" id="GO:0034045">
    <property type="term" value="C:phagophore assembly site membrane"/>
    <property type="evidence" value="ECO:0007669"/>
    <property type="project" value="UniProtKB-SubCell"/>
</dbReference>
<dbReference type="GO" id="GO:0019901">
    <property type="term" value="F:protein kinase binding"/>
    <property type="evidence" value="ECO:0007669"/>
    <property type="project" value="TreeGrafter"/>
</dbReference>
<keyword evidence="7" id="KW-0472">Membrane</keyword>
<sequence>MALQVYISHSGNVLTYNDPNARVDTLRSWVEANAEIPASRQILMTGRGKIVKNLSNEQEVFVYDKQFLSPDSKPPSRNEVELQPLSDYPLSLADETSLKAWQDLFMQRREWALEALKVARAGVDNIEICADEASVIARSMKVALDNLRNHVTTLQQRFEETNQWAQGYIQEHRGVLKDWQASADTLAELPVREDVAKVLRRPVEQDHSGPSPPVGTLFDLIDRDALQAAANSVLRSSTDFEKRLQDLLSGMEKLKHDTNAAQGRSTQIPDYDTNALLEETETLAKRITSDCEDVLQMQDTQKSVVAASRKAATHTRELLPALQGVVGETIQASSSASDARTAASLDWYSTLQAISRIQSRLAELQSAITNLDFQDNDNFAALGRVFQLPLVYGATLVEATRRSEWTEKMRTEVDALHEDLSQQTEEEQRRRKKWTASHSDFLSDDMNAKDALIDLKATAPRNSWPFVSRDEIFAWVDDLRALGIDDAVQSIMQRMKDLDAPVRKQKLKPFKNGSIHDLTQSVALRNGDEVRSLQDEKTRLEEKLRASDSRVRKLEDLLHRQSQFSRPPSGVFQPGGAADFERQQTPSPSTLQRQSDLSRRSSVSLRRLSNNQDEKSLVQKIVALESQVQKLQEEAHAERRSSTESRDKMQEAELVKRDLMANFEAQKQEFEEERQLLDDEVHRLKVKLEEAEEDLDRLNDSRDHFHKEQEQALLNLRNELEQAKRTSADDLAQSERKLAAAQKEAATQRERAATLDRQLHQVKEERTSAQSQNVVLASQLRQMEDQQQEYLAILQSAHTNLSPAGSPPDDLRKLVNALEILSEGAAIHARGLDDSLQLATAENKSLEEKLASVEGQIKNLTGKLSSAEARATEFRESLEQERRQISSLRSELASERTEMHSLREKFAAGETGSDALRQQLKSEEGKVAELADRRAEDEGAIQRLKHEIEDLNREAALAAEKHDKLRRHFDKRGERAKQLSERLFHHHDRIIRMLEQFGYSVSRIEDTPTLTIQRASKVNASTVLSGNESSPAHTSAMRRTISGSAPPQHYSDPSDLDTLYWTSDNDLTSESSKFTSFVSTLSRLDIDSTIDILTKRYKDVESLAKKYQKDSRAYRERTHRSQAEAHDKIAYRSFKEGDLALFLPTRNQATRPWAAFNVGAPHYFLRETETHKLASRDWLLARITRVEERVVDLSRSMRGNASISATGDDGSMRSMDDENPFELSDGLRWYMIDAAEEKLGAPGTPSVGKSTVIASNVEVKGHMGTRKEHKSTLGMGSGGATGTASMFTKTLTKSLDSRRSSSGSKKSLEMKGKEKGVKDMLPSSKVAPLAPITSDTDAERSHILPHDAKGGTVAVPDDDAHADADNENDEAEGQDSAGSMAAQTASDVRGQTSTLSIVRRPTEASQTDREDAQVFEVSGHSGPSTLSPRVAERDLHASTSAYAALEAARNNTPLRPQILGKRPNYSASTSRNPSQSPLRQKGLPSTTPTATPAKSSTVASGAGNASSPSPAKPRERPWDKLFSMEFRS</sequence>
<evidence type="ECO:0000313" key="12">
    <source>
        <dbReference type="EMBL" id="KIW65884.1"/>
    </source>
</evidence>
<dbReference type="Pfam" id="PF04108">
    <property type="entry name" value="ATG17_like"/>
    <property type="match status" value="1"/>
</dbReference>
<keyword evidence="3 7" id="KW-0813">Transport</keyword>
<dbReference type="GO" id="GO:0034727">
    <property type="term" value="P:piecemeal microautophagy of the nucleus"/>
    <property type="evidence" value="ECO:0007669"/>
    <property type="project" value="TreeGrafter"/>
</dbReference>
<feature type="domain" description="Autophagy-related protein 11 C-terminal" evidence="11">
    <location>
        <begin position="1093"/>
        <end position="1236"/>
    </location>
</feature>
<evidence type="ECO:0000256" key="2">
    <source>
        <dbReference type="ARBA" id="ARBA00013804"/>
    </source>
</evidence>
<comment type="function">
    <text evidence="7">Involved in cytoplasm to vacuole transport (Cvt), pexophagy, mitophagy and nucleophagy. Recruits mitochondria for their selective degradation via autophagy (mitophagy) during starvation. Works as scaffold proteins that recruit ATG proteins to the pre-autophagosome (PAS), the site of vesicle/autophagosome formation. Required for the Cvt vesicles completion.</text>
</comment>
<dbReference type="Proteomes" id="UP000054266">
    <property type="component" value="Unassembled WGS sequence"/>
</dbReference>
<keyword evidence="5 7" id="KW-0072">Autophagy</keyword>
<feature type="region of interest" description="Disordered" evidence="9">
    <location>
        <begin position="416"/>
        <end position="436"/>
    </location>
</feature>
<comment type="subunit">
    <text evidence="7">Homodimer.</text>
</comment>
<accession>A0A0D2G178</accession>
<name>A0A0D2G178_9EURO</name>
<dbReference type="InterPro" id="IPR040040">
    <property type="entry name" value="ATG11"/>
</dbReference>
<feature type="coiled-coil region" evidence="8">
    <location>
        <begin position="1090"/>
        <end position="1117"/>
    </location>
</feature>
<feature type="coiled-coil region" evidence="8">
    <location>
        <begin position="829"/>
        <end position="968"/>
    </location>
</feature>
<feature type="region of interest" description="Disordered" evidence="9">
    <location>
        <begin position="1022"/>
        <end position="1053"/>
    </location>
</feature>
<dbReference type="STRING" id="5601.A0A0D2G178"/>
<feature type="region of interest" description="Disordered" evidence="9">
    <location>
        <begin position="725"/>
        <end position="751"/>
    </location>
</feature>
<evidence type="ECO:0000313" key="13">
    <source>
        <dbReference type="Proteomes" id="UP000054266"/>
    </source>
</evidence>
<dbReference type="GO" id="GO:1903599">
    <property type="term" value="P:positive regulation of autophagy of mitochondrion"/>
    <property type="evidence" value="ECO:0007669"/>
    <property type="project" value="UniProtKB-UniRule"/>
</dbReference>
<organism evidence="12 13">
    <name type="scientific">Phialophora macrospora</name>
    <dbReference type="NCBI Taxonomy" id="1851006"/>
    <lineage>
        <taxon>Eukaryota</taxon>
        <taxon>Fungi</taxon>
        <taxon>Dikarya</taxon>
        <taxon>Ascomycota</taxon>
        <taxon>Pezizomycotina</taxon>
        <taxon>Eurotiomycetes</taxon>
        <taxon>Chaetothyriomycetidae</taxon>
        <taxon>Chaetothyriales</taxon>
        <taxon>Herpotrichiellaceae</taxon>
        <taxon>Phialophora</taxon>
    </lineage>
</organism>
<dbReference type="GO" id="GO:0015031">
    <property type="term" value="P:protein transport"/>
    <property type="evidence" value="ECO:0007669"/>
    <property type="project" value="UniProtKB-KW"/>
</dbReference>
<feature type="region of interest" description="Disordered" evidence="9">
    <location>
        <begin position="558"/>
        <end position="610"/>
    </location>
</feature>
<dbReference type="GO" id="GO:0005774">
    <property type="term" value="C:vacuolar membrane"/>
    <property type="evidence" value="ECO:0007669"/>
    <property type="project" value="UniProtKB-SubCell"/>
</dbReference>
<evidence type="ECO:0000256" key="8">
    <source>
        <dbReference type="SAM" id="Coils"/>
    </source>
</evidence>
<evidence type="ECO:0000256" key="7">
    <source>
        <dbReference type="RuleBase" id="RU367075"/>
    </source>
</evidence>
<keyword evidence="7" id="KW-0926">Vacuole</keyword>
<feature type="compositionally biased region" description="Polar residues" evidence="9">
    <location>
        <begin position="1022"/>
        <end position="1033"/>
    </location>
</feature>
<keyword evidence="13" id="KW-1185">Reference proteome</keyword>
<evidence type="ECO:0000259" key="11">
    <source>
        <dbReference type="Pfam" id="PF10377"/>
    </source>
</evidence>
<gene>
    <name evidence="12" type="ORF">PV04_08100</name>
</gene>
<dbReference type="Pfam" id="PF10377">
    <property type="entry name" value="ATG11"/>
    <property type="match status" value="1"/>
</dbReference>
<comment type="similarity">
    <text evidence="1 7">Belongs to the ATG11 family.</text>
</comment>
<dbReference type="GO" id="GO:0034517">
    <property type="term" value="P:ribophagy"/>
    <property type="evidence" value="ECO:0007669"/>
    <property type="project" value="TreeGrafter"/>
</dbReference>
<feature type="compositionally biased region" description="Low complexity" evidence="9">
    <location>
        <begin position="1484"/>
        <end position="1509"/>
    </location>
</feature>
<feature type="compositionally biased region" description="Low complexity" evidence="9">
    <location>
        <begin position="589"/>
        <end position="609"/>
    </location>
</feature>
<feature type="compositionally biased region" description="Basic and acidic residues" evidence="9">
    <location>
        <begin position="725"/>
        <end position="738"/>
    </location>
</feature>
<keyword evidence="6 8" id="KW-0175">Coiled coil</keyword>
<evidence type="ECO:0000256" key="5">
    <source>
        <dbReference type="ARBA" id="ARBA00023006"/>
    </source>
</evidence>
<feature type="compositionally biased region" description="Polar residues" evidence="9">
    <location>
        <begin position="1465"/>
        <end position="1478"/>
    </location>
</feature>
<dbReference type="EMBL" id="KN846960">
    <property type="protein sequence ID" value="KIW65884.1"/>
    <property type="molecule type" value="Genomic_DNA"/>
</dbReference>
<dbReference type="GO" id="GO:1990316">
    <property type="term" value="C:Atg1/ULK1 kinase complex"/>
    <property type="evidence" value="ECO:0007669"/>
    <property type="project" value="TreeGrafter"/>
</dbReference>
<dbReference type="GO" id="GO:0000422">
    <property type="term" value="P:autophagy of mitochondrion"/>
    <property type="evidence" value="ECO:0007669"/>
    <property type="project" value="TreeGrafter"/>
</dbReference>
<feature type="domain" description="Autophagy protein ATG17-like" evidence="10">
    <location>
        <begin position="92"/>
        <end position="442"/>
    </location>
</feature>
<evidence type="ECO:0000256" key="4">
    <source>
        <dbReference type="ARBA" id="ARBA00022927"/>
    </source>
</evidence>
<evidence type="ECO:0000259" key="10">
    <source>
        <dbReference type="Pfam" id="PF04108"/>
    </source>
</evidence>
<feature type="compositionally biased region" description="Polar residues" evidence="9">
    <location>
        <begin position="1381"/>
        <end position="1396"/>
    </location>
</feature>
<evidence type="ECO:0000256" key="6">
    <source>
        <dbReference type="ARBA" id="ARBA00023054"/>
    </source>
</evidence>
<dbReference type="Gene3D" id="1.10.287.1490">
    <property type="match status" value="1"/>
</dbReference>
<dbReference type="GO" id="GO:0000045">
    <property type="term" value="P:autophagosome assembly"/>
    <property type="evidence" value="ECO:0007669"/>
    <property type="project" value="UniProtKB-UniRule"/>
</dbReference>
<feature type="compositionally biased region" description="Basic and acidic residues" evidence="9">
    <location>
        <begin position="1306"/>
        <end position="1318"/>
    </location>
</feature>
<evidence type="ECO:0000256" key="9">
    <source>
        <dbReference type="SAM" id="MobiDB-lite"/>
    </source>
</evidence>
<dbReference type="GO" id="GO:0060090">
    <property type="term" value="F:molecular adaptor activity"/>
    <property type="evidence" value="ECO:0007669"/>
    <property type="project" value="TreeGrafter"/>
</dbReference>
<feature type="coiled-coil region" evidence="8">
    <location>
        <begin position="530"/>
        <end position="557"/>
    </location>
</feature>
<proteinExistence type="inferred from homology"/>
<evidence type="ECO:0000256" key="1">
    <source>
        <dbReference type="ARBA" id="ARBA00009729"/>
    </source>
</evidence>